<proteinExistence type="predicted"/>
<dbReference type="AlphaFoldDB" id="A0A0C6FNU2"/>
<dbReference type="RefSeq" id="WP_060849970.1">
    <property type="nucleotide sequence ID" value="NZ_AP014705.1"/>
</dbReference>
<dbReference type="KEGG" id="maqu:Maq22A_1p32290"/>
<reference evidence="3 4" key="1">
    <citation type="journal article" date="2015" name="Genome Announc.">
        <title>Complete Genome Sequence of Methylobacterium aquaticum Strain 22A, Isolated from Racomitrium japonicum Moss.</title>
        <authorList>
            <person name="Tani A."/>
            <person name="Ogura Y."/>
            <person name="Hayashi T."/>
            <person name="Kimbara K."/>
        </authorList>
    </citation>
    <scope>NUCLEOTIDE SEQUENCE [LARGE SCALE GENOMIC DNA]</scope>
    <source>
        <strain evidence="3 4">MA-22A</strain>
        <plasmid evidence="4">Plasmid pMaq22A_1p DNA</plasmid>
    </source>
</reference>
<keyword evidence="3" id="KW-0614">Plasmid</keyword>
<accession>A0A0C6FNU2</accession>
<protein>
    <submittedName>
        <fullName evidence="3">Uncharacterized protein</fullName>
    </submittedName>
</protein>
<dbReference type="PATRIC" id="fig|270351.10.peg.5771"/>
<feature type="compositionally biased region" description="Polar residues" evidence="1">
    <location>
        <begin position="44"/>
        <end position="53"/>
    </location>
</feature>
<geneLocation type="plasmid" evidence="4">
    <name>pMaq22A_1p DNA</name>
</geneLocation>
<reference evidence="4" key="2">
    <citation type="submission" date="2015-01" db="EMBL/GenBank/DDBJ databases">
        <title>Complete genome sequence of Methylobacterium aquaticum strain 22A.</title>
        <authorList>
            <person name="Tani A."/>
            <person name="Ogura Y."/>
            <person name="Hayashi T."/>
        </authorList>
    </citation>
    <scope>NUCLEOTIDE SEQUENCE [LARGE SCALE GENOMIC DNA]</scope>
    <source>
        <strain evidence="4">MA-22A</strain>
        <plasmid evidence="4">Plasmid pMaq22A_1p DNA</plasmid>
    </source>
</reference>
<dbReference type="EMBL" id="AP014705">
    <property type="protein sequence ID" value="BAQ48777.1"/>
    <property type="molecule type" value="Genomic_DNA"/>
</dbReference>
<sequence length="95" mass="9887">MPASRAFTRRWLTGTVLAGALAASGAAQSRDLPDETGTGGGPRSTVTAPNTSAVGRVMPHPGGADARLERRIDARTRLERADDRIEDGICVGCGR</sequence>
<feature type="chain" id="PRO_5002197297" evidence="2">
    <location>
        <begin position="30"/>
        <end position="95"/>
    </location>
</feature>
<evidence type="ECO:0000313" key="4">
    <source>
        <dbReference type="Proteomes" id="UP000061432"/>
    </source>
</evidence>
<feature type="region of interest" description="Disordered" evidence="1">
    <location>
        <begin position="23"/>
        <end position="64"/>
    </location>
</feature>
<evidence type="ECO:0000256" key="2">
    <source>
        <dbReference type="SAM" id="SignalP"/>
    </source>
</evidence>
<feature type="signal peptide" evidence="2">
    <location>
        <begin position="1"/>
        <end position="29"/>
    </location>
</feature>
<evidence type="ECO:0000256" key="1">
    <source>
        <dbReference type="SAM" id="MobiDB-lite"/>
    </source>
</evidence>
<keyword evidence="2" id="KW-0732">Signal</keyword>
<dbReference type="Proteomes" id="UP000061432">
    <property type="component" value="Plasmid pMaq22A_1p"/>
</dbReference>
<evidence type="ECO:0000313" key="3">
    <source>
        <dbReference type="EMBL" id="BAQ48777.1"/>
    </source>
</evidence>
<dbReference type="OrthoDB" id="8004132at2"/>
<gene>
    <name evidence="3" type="ORF">Maq22A_1p32290</name>
</gene>
<organism evidence="3 4">
    <name type="scientific">Methylobacterium aquaticum</name>
    <dbReference type="NCBI Taxonomy" id="270351"/>
    <lineage>
        <taxon>Bacteria</taxon>
        <taxon>Pseudomonadati</taxon>
        <taxon>Pseudomonadota</taxon>
        <taxon>Alphaproteobacteria</taxon>
        <taxon>Hyphomicrobiales</taxon>
        <taxon>Methylobacteriaceae</taxon>
        <taxon>Methylobacterium</taxon>
    </lineage>
</organism>
<name>A0A0C6FNU2_9HYPH</name>